<reference evidence="1 2" key="1">
    <citation type="journal article" date="2019" name="Nat. Ecol. Evol.">
        <title>Megaphylogeny resolves global patterns of mushroom evolution.</title>
        <authorList>
            <person name="Varga T."/>
            <person name="Krizsan K."/>
            <person name="Foldi C."/>
            <person name="Dima B."/>
            <person name="Sanchez-Garcia M."/>
            <person name="Sanchez-Ramirez S."/>
            <person name="Szollosi G.J."/>
            <person name="Szarkandi J.G."/>
            <person name="Papp V."/>
            <person name="Albert L."/>
            <person name="Andreopoulos W."/>
            <person name="Angelini C."/>
            <person name="Antonin V."/>
            <person name="Barry K.W."/>
            <person name="Bougher N.L."/>
            <person name="Buchanan P."/>
            <person name="Buyck B."/>
            <person name="Bense V."/>
            <person name="Catcheside P."/>
            <person name="Chovatia M."/>
            <person name="Cooper J."/>
            <person name="Damon W."/>
            <person name="Desjardin D."/>
            <person name="Finy P."/>
            <person name="Geml J."/>
            <person name="Haridas S."/>
            <person name="Hughes K."/>
            <person name="Justo A."/>
            <person name="Karasinski D."/>
            <person name="Kautmanova I."/>
            <person name="Kiss B."/>
            <person name="Kocsube S."/>
            <person name="Kotiranta H."/>
            <person name="LaButti K.M."/>
            <person name="Lechner B.E."/>
            <person name="Liimatainen K."/>
            <person name="Lipzen A."/>
            <person name="Lukacs Z."/>
            <person name="Mihaltcheva S."/>
            <person name="Morgado L.N."/>
            <person name="Niskanen T."/>
            <person name="Noordeloos M.E."/>
            <person name="Ohm R.A."/>
            <person name="Ortiz-Santana B."/>
            <person name="Ovrebo C."/>
            <person name="Racz N."/>
            <person name="Riley R."/>
            <person name="Savchenko A."/>
            <person name="Shiryaev A."/>
            <person name="Soop K."/>
            <person name="Spirin V."/>
            <person name="Szebenyi C."/>
            <person name="Tomsovsky M."/>
            <person name="Tulloss R.E."/>
            <person name="Uehling J."/>
            <person name="Grigoriev I.V."/>
            <person name="Vagvolgyi C."/>
            <person name="Papp T."/>
            <person name="Martin F.M."/>
            <person name="Miettinen O."/>
            <person name="Hibbett D.S."/>
            <person name="Nagy L.G."/>
        </authorList>
    </citation>
    <scope>NUCLEOTIDE SEQUENCE [LARGE SCALE GENOMIC DNA]</scope>
    <source>
        <strain evidence="1 2">CBS 309.79</strain>
    </source>
</reference>
<evidence type="ECO:0008006" key="3">
    <source>
        <dbReference type="Google" id="ProtNLM"/>
    </source>
</evidence>
<sequence length="391" mass="43717">MANDTNSQTALQAFPAEMLGEIFLHTLPVFEDMIPADCDRLSNEDRKDYTMAAELEDHEYLTPLTISSVCQVWRNVATKTARLWSFMFVFAESDSRTRRRGMTAEAVSLWSRRSQGALLTAVCLDSSQALSDSDLDPHPIFALLSKHSERFEKLYISQKPFGPALFPRLRVASIYIATIVDGIDFGSPVSHPAQNLFQHLLPAPALEAVKIELQQNPDTGRQIATIPWPGKIISALTSIHICQPDLLDLGVYFVCSAKLQAVAPPFMLTTPFHLPQLRSLRWHLKVNYPPIEVAVPMILDYLTAPNLKTFIMYTCESDPPAERLADSIADLIIRSQCALESVRVFYNGDILTEVFFCYPLPVQTPKGHPTVGIPSLPPTCRSSPVPTPWYF</sequence>
<proteinExistence type="predicted"/>
<dbReference type="AlphaFoldDB" id="A0A5C3Q8R0"/>
<evidence type="ECO:0000313" key="1">
    <source>
        <dbReference type="EMBL" id="TFK96558.1"/>
    </source>
</evidence>
<organism evidence="1 2">
    <name type="scientific">Pterulicium gracile</name>
    <dbReference type="NCBI Taxonomy" id="1884261"/>
    <lineage>
        <taxon>Eukaryota</taxon>
        <taxon>Fungi</taxon>
        <taxon>Dikarya</taxon>
        <taxon>Basidiomycota</taxon>
        <taxon>Agaricomycotina</taxon>
        <taxon>Agaricomycetes</taxon>
        <taxon>Agaricomycetidae</taxon>
        <taxon>Agaricales</taxon>
        <taxon>Pleurotineae</taxon>
        <taxon>Pterulaceae</taxon>
        <taxon>Pterulicium</taxon>
    </lineage>
</organism>
<protein>
    <recommendedName>
        <fullName evidence="3">F-box domain-containing protein</fullName>
    </recommendedName>
</protein>
<dbReference type="Proteomes" id="UP000305067">
    <property type="component" value="Unassembled WGS sequence"/>
</dbReference>
<evidence type="ECO:0000313" key="2">
    <source>
        <dbReference type="Proteomes" id="UP000305067"/>
    </source>
</evidence>
<accession>A0A5C3Q8R0</accession>
<dbReference type="OrthoDB" id="2874603at2759"/>
<dbReference type="EMBL" id="ML178858">
    <property type="protein sequence ID" value="TFK96558.1"/>
    <property type="molecule type" value="Genomic_DNA"/>
</dbReference>
<name>A0A5C3Q8R0_9AGAR</name>
<gene>
    <name evidence="1" type="ORF">BDV98DRAFT_635845</name>
</gene>
<keyword evidence="2" id="KW-1185">Reference proteome</keyword>